<proteinExistence type="predicted"/>
<reference evidence="1" key="2">
    <citation type="journal article" date="2015" name="Data Brief">
        <title>Shoot transcriptome of the giant reed, Arundo donax.</title>
        <authorList>
            <person name="Barrero R.A."/>
            <person name="Guerrero F.D."/>
            <person name="Moolhuijzen P."/>
            <person name="Goolsby J.A."/>
            <person name="Tidwell J."/>
            <person name="Bellgard S.E."/>
            <person name="Bellgard M.I."/>
        </authorList>
    </citation>
    <scope>NUCLEOTIDE SEQUENCE</scope>
    <source>
        <tissue evidence="1">Shoot tissue taken approximately 20 cm above the soil surface</tissue>
    </source>
</reference>
<evidence type="ECO:0000313" key="1">
    <source>
        <dbReference type="EMBL" id="JAE17935.1"/>
    </source>
</evidence>
<reference evidence="1" key="1">
    <citation type="submission" date="2014-09" db="EMBL/GenBank/DDBJ databases">
        <authorList>
            <person name="Magalhaes I.L.F."/>
            <person name="Oliveira U."/>
            <person name="Santos F.R."/>
            <person name="Vidigal T.H.D.A."/>
            <person name="Brescovit A.D."/>
            <person name="Santos A.J."/>
        </authorList>
    </citation>
    <scope>NUCLEOTIDE SEQUENCE</scope>
    <source>
        <tissue evidence="1">Shoot tissue taken approximately 20 cm above the soil surface</tissue>
    </source>
</reference>
<protein>
    <submittedName>
        <fullName evidence="1">Uncharacterized protein</fullName>
    </submittedName>
</protein>
<dbReference type="AlphaFoldDB" id="A0A0A9FYM7"/>
<name>A0A0A9FYM7_ARUDO</name>
<sequence>MVVICLFSCAKKGRETYIECW</sequence>
<accession>A0A0A9FYM7</accession>
<organism evidence="1">
    <name type="scientific">Arundo donax</name>
    <name type="common">Giant reed</name>
    <name type="synonym">Donax arundinaceus</name>
    <dbReference type="NCBI Taxonomy" id="35708"/>
    <lineage>
        <taxon>Eukaryota</taxon>
        <taxon>Viridiplantae</taxon>
        <taxon>Streptophyta</taxon>
        <taxon>Embryophyta</taxon>
        <taxon>Tracheophyta</taxon>
        <taxon>Spermatophyta</taxon>
        <taxon>Magnoliopsida</taxon>
        <taxon>Liliopsida</taxon>
        <taxon>Poales</taxon>
        <taxon>Poaceae</taxon>
        <taxon>PACMAD clade</taxon>
        <taxon>Arundinoideae</taxon>
        <taxon>Arundineae</taxon>
        <taxon>Arundo</taxon>
    </lineage>
</organism>
<dbReference type="EMBL" id="GBRH01179961">
    <property type="protein sequence ID" value="JAE17935.1"/>
    <property type="molecule type" value="Transcribed_RNA"/>
</dbReference>